<dbReference type="SMART" id="SM00702">
    <property type="entry name" value="P4Hc"/>
    <property type="match status" value="1"/>
</dbReference>
<feature type="domain" description="MYND-type" evidence="14">
    <location>
        <begin position="26"/>
        <end position="63"/>
    </location>
</feature>
<dbReference type="EC" id="1.14.11.29" evidence="11"/>
<dbReference type="PROSITE" id="PS51471">
    <property type="entry name" value="FE2OG_OXY"/>
    <property type="match status" value="1"/>
</dbReference>
<evidence type="ECO:0000256" key="6">
    <source>
        <dbReference type="ARBA" id="ARBA00022896"/>
    </source>
</evidence>
<evidence type="ECO:0000256" key="5">
    <source>
        <dbReference type="ARBA" id="ARBA00022833"/>
    </source>
</evidence>
<dbReference type="GO" id="GO:0008270">
    <property type="term" value="F:zinc ion binding"/>
    <property type="evidence" value="ECO:0007669"/>
    <property type="project" value="UniProtKB-KW"/>
</dbReference>
<dbReference type="Proteomes" id="UP001607303">
    <property type="component" value="Unassembled WGS sequence"/>
</dbReference>
<keyword evidence="6" id="KW-0847">Vitamin C</keyword>
<name>A0ABD2BDL1_VESMC</name>
<dbReference type="InterPro" id="IPR002893">
    <property type="entry name" value="Znf_MYND"/>
</dbReference>
<protein>
    <recommendedName>
        <fullName evidence="11">hypoxia-inducible factor-proline dioxygenase</fullName>
        <ecNumber evidence="11">1.14.11.29</ecNumber>
    </recommendedName>
</protein>
<dbReference type="Pfam" id="PF01753">
    <property type="entry name" value="zf-MYND"/>
    <property type="match status" value="1"/>
</dbReference>
<keyword evidence="3" id="KW-0479">Metal-binding</keyword>
<keyword evidence="17" id="KW-1185">Reference proteome</keyword>
<dbReference type="PANTHER" id="PTHR12907:SF26">
    <property type="entry name" value="HIF PROLYL HYDROXYLASE, ISOFORM C"/>
    <property type="match status" value="1"/>
</dbReference>
<evidence type="ECO:0000256" key="3">
    <source>
        <dbReference type="ARBA" id="ARBA00022723"/>
    </source>
</evidence>
<dbReference type="EMBL" id="JAYRBN010000091">
    <property type="protein sequence ID" value="KAL2730578.1"/>
    <property type="molecule type" value="Genomic_DNA"/>
</dbReference>
<evidence type="ECO:0000256" key="4">
    <source>
        <dbReference type="ARBA" id="ARBA00022771"/>
    </source>
</evidence>
<gene>
    <name evidence="16" type="ORF">V1477_016389</name>
</gene>
<reference evidence="16 17" key="1">
    <citation type="journal article" date="2024" name="Ann. Entomol. Soc. Am.">
        <title>Genomic analyses of the southern and eastern yellowjacket wasps (Hymenoptera: Vespidae) reveal evolutionary signatures of social life.</title>
        <authorList>
            <person name="Catto M.A."/>
            <person name="Caine P.B."/>
            <person name="Orr S.E."/>
            <person name="Hunt B.G."/>
            <person name="Goodisman M.A.D."/>
        </authorList>
    </citation>
    <scope>NUCLEOTIDE SEQUENCE [LARGE SCALE GENOMIC DNA]</scope>
    <source>
        <strain evidence="16">232</strain>
        <tissue evidence="16">Head and thorax</tissue>
    </source>
</reference>
<evidence type="ECO:0000313" key="16">
    <source>
        <dbReference type="EMBL" id="KAL2730578.1"/>
    </source>
</evidence>
<dbReference type="GO" id="GO:0160082">
    <property type="term" value="F:hypoxia-inducible factor-proline dioxygenase activity"/>
    <property type="evidence" value="ECO:0007669"/>
    <property type="project" value="UniProtKB-EC"/>
</dbReference>
<evidence type="ECO:0000259" key="15">
    <source>
        <dbReference type="PROSITE" id="PS51471"/>
    </source>
</evidence>
<dbReference type="InterPro" id="IPR051559">
    <property type="entry name" value="HIF_prolyl_hydroxylases"/>
</dbReference>
<organism evidence="16 17">
    <name type="scientific">Vespula maculifrons</name>
    <name type="common">Eastern yellow jacket</name>
    <name type="synonym">Wasp</name>
    <dbReference type="NCBI Taxonomy" id="7453"/>
    <lineage>
        <taxon>Eukaryota</taxon>
        <taxon>Metazoa</taxon>
        <taxon>Ecdysozoa</taxon>
        <taxon>Arthropoda</taxon>
        <taxon>Hexapoda</taxon>
        <taxon>Insecta</taxon>
        <taxon>Pterygota</taxon>
        <taxon>Neoptera</taxon>
        <taxon>Endopterygota</taxon>
        <taxon>Hymenoptera</taxon>
        <taxon>Apocrita</taxon>
        <taxon>Aculeata</taxon>
        <taxon>Vespoidea</taxon>
        <taxon>Vespidae</taxon>
        <taxon>Vespinae</taxon>
        <taxon>Vespula</taxon>
    </lineage>
</organism>
<feature type="domain" description="Fe2OG dioxygenase" evidence="15">
    <location>
        <begin position="376"/>
        <end position="478"/>
    </location>
</feature>
<evidence type="ECO:0000256" key="8">
    <source>
        <dbReference type="ARBA" id="ARBA00023002"/>
    </source>
</evidence>
<dbReference type="GO" id="GO:0031418">
    <property type="term" value="F:L-ascorbic acid binding"/>
    <property type="evidence" value="ECO:0007669"/>
    <property type="project" value="UniProtKB-KW"/>
</dbReference>
<dbReference type="AlphaFoldDB" id="A0ABD2BDL1"/>
<proteinExistence type="predicted"/>
<dbReference type="InterPro" id="IPR044862">
    <property type="entry name" value="Pro_4_hyd_alph_FE2OG_OXY"/>
</dbReference>
<dbReference type="Pfam" id="PF13640">
    <property type="entry name" value="2OG-FeII_Oxy_3"/>
    <property type="match status" value="1"/>
</dbReference>
<evidence type="ECO:0000259" key="14">
    <source>
        <dbReference type="PROSITE" id="PS50865"/>
    </source>
</evidence>
<sequence>MSGPMVSRSQTGDSVDVRSSIHTIRCVLCEKTDKLLRCSRCKSVFYCTKEHQKRDWKRHKEFCGIRAPWPNDSSLVVLSTNDTDRNRTSAVTADHTSSRKRYTQNTRPLSNLTDQLQLTSKVFAEHVGDHSVRGKSDDKDFSRSYPLKLIRDSNNRSENLVYPKYEDQNFKKKQNGDELRSSLIVKADGWTSPITYEGSSEDTILGARAELLNPALESSTILDNLEDSELDMPTQHHNGMKNFPDVQLREEDLLPPFLHRNKNNLEELIDEICRNVIRDMNEYGVCVVDNFLGADKGLAVLKEVLNMYSAGLFKDGQLVSNKASANDLKTIRGDQITWLDGKEKPCQNIGMLISQVDAIIMRANKMHDNGKMGSYTINGRTKAMVACYPGHGSHYVKHVDNPNRDGRCITAIYYLNQDWDIKKNGGLLRIFPEGWRDQVADIEPLFDRILFFWSDRRNPHEVQPAYKTRYAITLWYFDAEERNQACRRYQRESRLMIEFIAEFSSYFIIL</sequence>
<evidence type="ECO:0000256" key="1">
    <source>
        <dbReference type="ARBA" id="ARBA00001961"/>
    </source>
</evidence>
<dbReference type="PANTHER" id="PTHR12907">
    <property type="entry name" value="EGL NINE HOMOLOG-RELATED"/>
    <property type="match status" value="1"/>
</dbReference>
<comment type="cofactor">
    <cofactor evidence="1">
        <name>L-ascorbate</name>
        <dbReference type="ChEBI" id="CHEBI:38290"/>
    </cofactor>
</comment>
<comment type="catalytic activity">
    <reaction evidence="12">
        <text>L-prolyl-[hypoxia-inducible factor alpha subunit] + 2-oxoglutarate + O2 = trans-4-hydroxy-L-prolyl-[hypoxia-inducible factor alpha subunit] + succinate + CO2</text>
        <dbReference type="Rhea" id="RHEA:48400"/>
        <dbReference type="Rhea" id="RHEA-COMP:12093"/>
        <dbReference type="Rhea" id="RHEA-COMP:12094"/>
        <dbReference type="ChEBI" id="CHEBI:15379"/>
        <dbReference type="ChEBI" id="CHEBI:16526"/>
        <dbReference type="ChEBI" id="CHEBI:16810"/>
        <dbReference type="ChEBI" id="CHEBI:30031"/>
        <dbReference type="ChEBI" id="CHEBI:50342"/>
        <dbReference type="ChEBI" id="CHEBI:61965"/>
        <dbReference type="EC" id="1.14.11.29"/>
    </reaction>
</comment>
<dbReference type="Gene3D" id="6.10.140.2220">
    <property type="match status" value="1"/>
</dbReference>
<evidence type="ECO:0000256" key="2">
    <source>
        <dbReference type="ARBA" id="ARBA00004123"/>
    </source>
</evidence>
<evidence type="ECO:0000256" key="12">
    <source>
        <dbReference type="ARBA" id="ARBA00049134"/>
    </source>
</evidence>
<dbReference type="Gene3D" id="2.60.120.620">
    <property type="entry name" value="q2cbj1_9rhob like domain"/>
    <property type="match status" value="1"/>
</dbReference>
<keyword evidence="5" id="KW-0862">Zinc</keyword>
<dbReference type="GO" id="GO:0005634">
    <property type="term" value="C:nucleus"/>
    <property type="evidence" value="ECO:0007669"/>
    <property type="project" value="UniProtKB-SubCell"/>
</dbReference>
<comment type="caution">
    <text evidence="16">The sequence shown here is derived from an EMBL/GenBank/DDBJ whole genome shotgun (WGS) entry which is preliminary data.</text>
</comment>
<evidence type="ECO:0000256" key="13">
    <source>
        <dbReference type="PROSITE-ProRule" id="PRU00134"/>
    </source>
</evidence>
<keyword evidence="4 13" id="KW-0863">Zinc-finger</keyword>
<evidence type="ECO:0000256" key="9">
    <source>
        <dbReference type="ARBA" id="ARBA00023004"/>
    </source>
</evidence>
<dbReference type="InterPro" id="IPR005123">
    <property type="entry name" value="Oxoglu/Fe-dep_dioxygenase_dom"/>
</dbReference>
<dbReference type="PROSITE" id="PS50865">
    <property type="entry name" value="ZF_MYND_2"/>
    <property type="match status" value="1"/>
</dbReference>
<evidence type="ECO:0000256" key="10">
    <source>
        <dbReference type="ARBA" id="ARBA00023242"/>
    </source>
</evidence>
<dbReference type="FunFam" id="2.60.120.620:FF:000005">
    <property type="entry name" value="Egl nine homolog 1"/>
    <property type="match status" value="1"/>
</dbReference>
<keyword evidence="7" id="KW-0223">Dioxygenase</keyword>
<evidence type="ECO:0000256" key="11">
    <source>
        <dbReference type="ARBA" id="ARBA00039004"/>
    </source>
</evidence>
<keyword evidence="10" id="KW-0539">Nucleus</keyword>
<accession>A0ABD2BDL1</accession>
<evidence type="ECO:0000313" key="17">
    <source>
        <dbReference type="Proteomes" id="UP001607303"/>
    </source>
</evidence>
<dbReference type="InterPro" id="IPR006620">
    <property type="entry name" value="Pro_4_hyd_alph"/>
</dbReference>
<evidence type="ECO:0000256" key="7">
    <source>
        <dbReference type="ARBA" id="ARBA00022964"/>
    </source>
</evidence>
<dbReference type="SUPFAM" id="SSF144232">
    <property type="entry name" value="HIT/MYND zinc finger-like"/>
    <property type="match status" value="1"/>
</dbReference>
<keyword evidence="8" id="KW-0560">Oxidoreductase</keyword>
<comment type="subcellular location">
    <subcellularLocation>
        <location evidence="2">Nucleus</location>
    </subcellularLocation>
</comment>
<keyword evidence="9" id="KW-0408">Iron</keyword>